<evidence type="ECO:0000313" key="1">
    <source>
        <dbReference type="EMBL" id="XCN74087.1"/>
    </source>
</evidence>
<dbReference type="KEGG" id="eaj:Q3M24_04850"/>
<name>A0AAU8LYZ7_9BACT</name>
<dbReference type="Pfam" id="PF03683">
    <property type="entry name" value="UPF0175"/>
    <property type="match status" value="1"/>
</dbReference>
<gene>
    <name evidence="1" type="ORF">Q3M24_04850</name>
</gene>
<proteinExistence type="predicted"/>
<protein>
    <submittedName>
        <fullName evidence="1">UPF0175 family protein</fullName>
    </submittedName>
</protein>
<sequence length="87" mass="10104">MSTLNIQFEVPRMALAQTGLDLENISRDVKQMFAIFLYEHKKISLSKACEIGGMTQWEFFEMNKAVKTSIHYNKEDLKNDMEKLADV</sequence>
<reference evidence="1" key="2">
    <citation type="submission" date="2024-06" db="EMBL/GenBank/DDBJ databases">
        <authorList>
            <person name="Plum-Jensen L.E."/>
            <person name="Schramm A."/>
            <person name="Marshall I.P.G."/>
        </authorList>
    </citation>
    <scope>NUCLEOTIDE SEQUENCE</scope>
    <source>
        <strain evidence="1">Rat1</strain>
    </source>
</reference>
<accession>A0AAU8LYZ7</accession>
<organism evidence="1">
    <name type="scientific">Candidatus Electrothrix aestuarii</name>
    <dbReference type="NCBI Taxonomy" id="3062594"/>
    <lineage>
        <taxon>Bacteria</taxon>
        <taxon>Pseudomonadati</taxon>
        <taxon>Thermodesulfobacteriota</taxon>
        <taxon>Desulfobulbia</taxon>
        <taxon>Desulfobulbales</taxon>
        <taxon>Desulfobulbaceae</taxon>
        <taxon>Candidatus Electrothrix</taxon>
    </lineage>
</organism>
<dbReference type="InterPro" id="IPR005368">
    <property type="entry name" value="UPF0175"/>
</dbReference>
<dbReference type="EMBL" id="CP159373">
    <property type="protein sequence ID" value="XCN74087.1"/>
    <property type="molecule type" value="Genomic_DNA"/>
</dbReference>
<reference evidence="1" key="1">
    <citation type="journal article" date="2024" name="Syst. Appl. Microbiol.">
        <title>First single-strain enrichments of Electrothrix cable bacteria, description of E. aestuarii sp. nov. and E. rattekaaiensis sp. nov., and proposal of a cable bacteria taxonomy following the rules of the SeqCode.</title>
        <authorList>
            <person name="Plum-Jensen L.E."/>
            <person name="Schramm A."/>
            <person name="Marshall I.P.G."/>
        </authorList>
    </citation>
    <scope>NUCLEOTIDE SEQUENCE</scope>
    <source>
        <strain evidence="1">Rat1</strain>
    </source>
</reference>
<dbReference type="AlphaFoldDB" id="A0AAU8LYZ7"/>